<proteinExistence type="predicted"/>
<gene>
    <name evidence="1" type="ORF">J2X86_000323</name>
</gene>
<organism evidence="1 2">
    <name type="scientific">Acinetobacter lwoffii</name>
    <dbReference type="NCBI Taxonomy" id="28090"/>
    <lineage>
        <taxon>Bacteria</taxon>
        <taxon>Pseudomonadati</taxon>
        <taxon>Pseudomonadota</taxon>
        <taxon>Gammaproteobacteria</taxon>
        <taxon>Moraxellales</taxon>
        <taxon>Moraxellaceae</taxon>
        <taxon>Acinetobacter</taxon>
    </lineage>
</organism>
<accession>A0AAW8LFF8</accession>
<name>A0AAW8LFF8_ACILW</name>
<keyword evidence="1" id="KW-0238">DNA-binding</keyword>
<dbReference type="RefSeq" id="WP_180184370.1">
    <property type="nucleotide sequence ID" value="NZ_JAVDSC010000001.1"/>
</dbReference>
<evidence type="ECO:0000313" key="1">
    <source>
        <dbReference type="EMBL" id="MDR6628335.1"/>
    </source>
</evidence>
<comment type="caution">
    <text evidence="1">The sequence shown here is derived from an EMBL/GenBank/DDBJ whole genome shotgun (WGS) entry which is preliminary data.</text>
</comment>
<dbReference type="AlphaFoldDB" id="A0AAW8LFF8"/>
<sequence length="67" mass="7686">MKSLNKALREWLLERRGRGMALAEKLDCSRQYISEISKMETGLSLAKWEEIQWAMLEVESNEQGAAA</sequence>
<evidence type="ECO:0000313" key="2">
    <source>
        <dbReference type="Proteomes" id="UP001262767"/>
    </source>
</evidence>
<reference evidence="1" key="1">
    <citation type="submission" date="2023-07" db="EMBL/GenBank/DDBJ databases">
        <title>Sorghum-associated microbial communities from plants grown in Nebraska, USA.</title>
        <authorList>
            <person name="Schachtman D."/>
        </authorList>
    </citation>
    <scope>NUCLEOTIDE SEQUENCE</scope>
    <source>
        <strain evidence="1">BE44</strain>
    </source>
</reference>
<dbReference type="EMBL" id="JAVDSC010000001">
    <property type="protein sequence ID" value="MDR6628335.1"/>
    <property type="molecule type" value="Genomic_DNA"/>
</dbReference>
<dbReference type="Proteomes" id="UP001262767">
    <property type="component" value="Unassembled WGS sequence"/>
</dbReference>
<dbReference type="GO" id="GO:0003677">
    <property type="term" value="F:DNA binding"/>
    <property type="evidence" value="ECO:0007669"/>
    <property type="project" value="UniProtKB-KW"/>
</dbReference>
<protein>
    <submittedName>
        <fullName evidence="1">Molybdenum-dependent DNA-binding transcriptional regulator ModE</fullName>
    </submittedName>
</protein>